<evidence type="ECO:0000256" key="1">
    <source>
        <dbReference type="ARBA" id="ARBA00011900"/>
    </source>
</evidence>
<keyword evidence="5" id="KW-0680">Restriction system</keyword>
<evidence type="ECO:0000256" key="2">
    <source>
        <dbReference type="ARBA" id="ARBA00022603"/>
    </source>
</evidence>
<keyword evidence="4" id="KW-0949">S-adenosyl-L-methionine</keyword>
<dbReference type="Pfam" id="PF02384">
    <property type="entry name" value="N6_Mtase"/>
    <property type="match status" value="1"/>
</dbReference>
<reference evidence="8 9" key="1">
    <citation type="submission" date="2016-03" db="EMBL/GenBank/DDBJ databases">
        <title>Spore heat resistance.</title>
        <authorList>
            <person name="Boekhorst J."/>
            <person name="Berendsen E.M."/>
            <person name="Wells-Bennik M.H."/>
            <person name="Kuipers O.P."/>
        </authorList>
    </citation>
    <scope>NUCLEOTIDE SEQUENCE [LARGE SCALE GENOMIC DNA]</scope>
    <source>
        <strain evidence="8 9">AF16</strain>
    </source>
</reference>
<dbReference type="InterPro" id="IPR029063">
    <property type="entry name" value="SAM-dependent_MTases_sf"/>
</dbReference>
<dbReference type="OrthoDB" id="9814572at2"/>
<dbReference type="InterPro" id="IPR002052">
    <property type="entry name" value="DNA_methylase_N6_adenine_CS"/>
</dbReference>
<comment type="catalytic activity">
    <reaction evidence="6">
        <text>a 2'-deoxyadenosine in DNA + S-adenosyl-L-methionine = an N(6)-methyl-2'-deoxyadenosine in DNA + S-adenosyl-L-homocysteine + H(+)</text>
        <dbReference type="Rhea" id="RHEA:15197"/>
        <dbReference type="Rhea" id="RHEA-COMP:12418"/>
        <dbReference type="Rhea" id="RHEA-COMP:12419"/>
        <dbReference type="ChEBI" id="CHEBI:15378"/>
        <dbReference type="ChEBI" id="CHEBI:57856"/>
        <dbReference type="ChEBI" id="CHEBI:59789"/>
        <dbReference type="ChEBI" id="CHEBI:90615"/>
        <dbReference type="ChEBI" id="CHEBI:90616"/>
        <dbReference type="EC" id="2.1.1.72"/>
    </reaction>
</comment>
<accession>A0A178TM29</accession>
<keyword evidence="3" id="KW-0808">Transferase</keyword>
<dbReference type="PRINTS" id="PR00507">
    <property type="entry name" value="N12N6MTFRASE"/>
</dbReference>
<dbReference type="Proteomes" id="UP000078336">
    <property type="component" value="Unassembled WGS sequence"/>
</dbReference>
<evidence type="ECO:0000313" key="9">
    <source>
        <dbReference type="Proteomes" id="UP000078336"/>
    </source>
</evidence>
<dbReference type="GO" id="GO:0009307">
    <property type="term" value="P:DNA restriction-modification system"/>
    <property type="evidence" value="ECO:0007669"/>
    <property type="project" value="UniProtKB-KW"/>
</dbReference>
<comment type="caution">
    <text evidence="8">The sequence shown here is derived from an EMBL/GenBank/DDBJ whole genome shotgun (WGS) entry which is preliminary data.</text>
</comment>
<evidence type="ECO:0000256" key="6">
    <source>
        <dbReference type="ARBA" id="ARBA00047942"/>
    </source>
</evidence>
<dbReference type="PANTHER" id="PTHR42933:SF3">
    <property type="entry name" value="TYPE I RESTRICTION ENZYME MJAVIII METHYLASE SUBUNIT"/>
    <property type="match status" value="1"/>
</dbReference>
<protein>
    <recommendedName>
        <fullName evidence="1">site-specific DNA-methyltransferase (adenine-specific)</fullName>
        <ecNumber evidence="1">2.1.1.72</ecNumber>
    </recommendedName>
</protein>
<evidence type="ECO:0000256" key="5">
    <source>
        <dbReference type="ARBA" id="ARBA00022747"/>
    </source>
</evidence>
<dbReference type="PANTHER" id="PTHR42933">
    <property type="entry name" value="SLR6095 PROTEIN"/>
    <property type="match status" value="1"/>
</dbReference>
<dbReference type="SUPFAM" id="SSF53335">
    <property type="entry name" value="S-adenosyl-L-methionine-dependent methyltransferases"/>
    <property type="match status" value="1"/>
</dbReference>
<evidence type="ECO:0000259" key="7">
    <source>
        <dbReference type="Pfam" id="PF02384"/>
    </source>
</evidence>
<dbReference type="GO" id="GO:0003677">
    <property type="term" value="F:DNA binding"/>
    <property type="evidence" value="ECO:0007669"/>
    <property type="project" value="InterPro"/>
</dbReference>
<evidence type="ECO:0000256" key="4">
    <source>
        <dbReference type="ARBA" id="ARBA00022691"/>
    </source>
</evidence>
<dbReference type="InterPro" id="IPR051537">
    <property type="entry name" value="DNA_Adenine_Mtase"/>
</dbReference>
<gene>
    <name evidence="8" type="ORF">TAF16_0236</name>
</gene>
<name>A0A178TM29_9BACL</name>
<dbReference type="EC" id="2.1.1.72" evidence="1"/>
<dbReference type="AlphaFoldDB" id="A0A178TM29"/>
<sequence length="254" mass="29773">MYPILNITIPQEKRKEINAKILYVIDNNLTEKYNITPEIVYNTYTGKGGLHELSFNDYSSFYEYTKKKQSIEEGQFFTPHHICKFIVDCIKPKESDLICDMTAGMGNFANWLPIQENVYLNEIDISCVKIMKYLYPKANITASDIRDYNPDVKMDIVFGNPPFGIDLIVEGNKFKFEYYYFLKANEILKEGGLLAIIVPNYFLEDEFSHKFYIESINNMFELLVQFKLPKDIFSYVGVKNYETKAMILQKRICF</sequence>
<dbReference type="InterPro" id="IPR003356">
    <property type="entry name" value="DNA_methylase_A-5"/>
</dbReference>
<dbReference type="GO" id="GO:0032259">
    <property type="term" value="P:methylation"/>
    <property type="evidence" value="ECO:0007669"/>
    <property type="project" value="UniProtKB-KW"/>
</dbReference>
<evidence type="ECO:0000313" key="8">
    <source>
        <dbReference type="EMBL" id="OAO82616.1"/>
    </source>
</evidence>
<proteinExistence type="predicted"/>
<dbReference type="PROSITE" id="PS00092">
    <property type="entry name" value="N6_MTASE"/>
    <property type="match status" value="1"/>
</dbReference>
<dbReference type="EMBL" id="LUCQ01000018">
    <property type="protein sequence ID" value="OAO82616.1"/>
    <property type="molecule type" value="Genomic_DNA"/>
</dbReference>
<keyword evidence="9" id="KW-1185">Reference proteome</keyword>
<dbReference type="RefSeq" id="WP_064213926.1">
    <property type="nucleotide sequence ID" value="NZ_LUCQ01000018.1"/>
</dbReference>
<organism evidence="8 9">
    <name type="scientific">Anoxybacillus flavithermus</name>
    <dbReference type="NCBI Taxonomy" id="33934"/>
    <lineage>
        <taxon>Bacteria</taxon>
        <taxon>Bacillati</taxon>
        <taxon>Bacillota</taxon>
        <taxon>Bacilli</taxon>
        <taxon>Bacillales</taxon>
        <taxon>Anoxybacillaceae</taxon>
        <taxon>Anoxybacillus</taxon>
    </lineage>
</organism>
<feature type="domain" description="DNA methylase adenine-specific" evidence="7">
    <location>
        <begin position="64"/>
        <end position="108"/>
    </location>
</feature>
<dbReference type="GO" id="GO:0009007">
    <property type="term" value="F:site-specific DNA-methyltransferase (adenine-specific) activity"/>
    <property type="evidence" value="ECO:0007669"/>
    <property type="project" value="UniProtKB-EC"/>
</dbReference>
<dbReference type="GO" id="GO:0008170">
    <property type="term" value="F:N-methyltransferase activity"/>
    <property type="evidence" value="ECO:0007669"/>
    <property type="project" value="InterPro"/>
</dbReference>
<dbReference type="Gene3D" id="3.40.50.150">
    <property type="entry name" value="Vaccinia Virus protein VP39"/>
    <property type="match status" value="1"/>
</dbReference>
<keyword evidence="2 8" id="KW-0489">Methyltransferase</keyword>
<evidence type="ECO:0000256" key="3">
    <source>
        <dbReference type="ARBA" id="ARBA00022679"/>
    </source>
</evidence>
<dbReference type="PATRIC" id="fig|33934.7.peg.1716"/>